<dbReference type="Gene3D" id="3.40.630.40">
    <property type="entry name" value="Zn-dependent exopeptidases"/>
    <property type="match status" value="1"/>
</dbReference>
<dbReference type="PANTHER" id="PTHR30404">
    <property type="entry name" value="N-ACETYLMURAMOYL-L-ALANINE AMIDASE"/>
    <property type="match status" value="1"/>
</dbReference>
<dbReference type="EMBL" id="CP003065">
    <property type="protein sequence ID" value="AEV69078.1"/>
    <property type="molecule type" value="Genomic_DNA"/>
</dbReference>
<dbReference type="InterPro" id="IPR002508">
    <property type="entry name" value="MurNAc-LAA_cat"/>
</dbReference>
<dbReference type="SMART" id="SM00646">
    <property type="entry name" value="Ami_3"/>
    <property type="match status" value="1"/>
</dbReference>
<dbReference type="InterPro" id="IPR050695">
    <property type="entry name" value="N-acetylmuramoyl_amidase_3"/>
</dbReference>
<reference evidence="4" key="1">
    <citation type="submission" date="2011-12" db="EMBL/GenBank/DDBJ databases">
        <title>Complete sequence of Clostridium clariflavum DSM 19732.</title>
        <authorList>
            <consortium name="US DOE Joint Genome Institute"/>
            <person name="Lucas S."/>
            <person name="Han J."/>
            <person name="Lapidus A."/>
            <person name="Cheng J.-F."/>
            <person name="Goodwin L."/>
            <person name="Pitluck S."/>
            <person name="Peters L."/>
            <person name="Teshima H."/>
            <person name="Detter J.C."/>
            <person name="Han C."/>
            <person name="Tapia R."/>
            <person name="Land M."/>
            <person name="Hauser L."/>
            <person name="Kyrpides N."/>
            <person name="Ivanova N."/>
            <person name="Pagani I."/>
            <person name="Kitzmiller T."/>
            <person name="Lynd L."/>
            <person name="Izquierdo J."/>
            <person name="Woyke T."/>
        </authorList>
    </citation>
    <scope>NUCLEOTIDE SEQUENCE [LARGE SCALE GENOMIC DNA]</scope>
    <source>
        <strain evidence="4">DSM 19732 / NBRC 101661 / EBR45</strain>
    </source>
</reference>
<dbReference type="InterPro" id="IPR036582">
    <property type="entry name" value="Mao_N_sf"/>
</dbReference>
<dbReference type="GO" id="GO:0030288">
    <property type="term" value="C:outer membrane-bounded periplasmic space"/>
    <property type="evidence" value="ECO:0007669"/>
    <property type="project" value="TreeGrafter"/>
</dbReference>
<proteinExistence type="predicted"/>
<accession>G8LZY8</accession>
<dbReference type="PANTHER" id="PTHR30404:SF0">
    <property type="entry name" value="N-ACETYLMURAMOYL-L-ALANINE AMIDASE AMIC"/>
    <property type="match status" value="1"/>
</dbReference>
<dbReference type="Proteomes" id="UP000005435">
    <property type="component" value="Chromosome"/>
</dbReference>
<evidence type="ECO:0000313" key="3">
    <source>
        <dbReference type="EMBL" id="AEV69078.1"/>
    </source>
</evidence>
<dbReference type="GO" id="GO:0009253">
    <property type="term" value="P:peptidoglycan catabolic process"/>
    <property type="evidence" value="ECO:0007669"/>
    <property type="project" value="InterPro"/>
</dbReference>
<dbReference type="GO" id="GO:0008745">
    <property type="term" value="F:N-acetylmuramoyl-L-alanine amidase activity"/>
    <property type="evidence" value="ECO:0007669"/>
    <property type="project" value="InterPro"/>
</dbReference>
<dbReference type="AlphaFoldDB" id="G8LZY8"/>
<dbReference type="SUPFAM" id="SSF53187">
    <property type="entry name" value="Zn-dependent exopeptidases"/>
    <property type="match status" value="1"/>
</dbReference>
<dbReference type="eggNOG" id="COG0860">
    <property type="taxonomic scope" value="Bacteria"/>
</dbReference>
<evidence type="ECO:0000256" key="1">
    <source>
        <dbReference type="ARBA" id="ARBA00022801"/>
    </source>
</evidence>
<dbReference type="RefSeq" id="WP_014255643.1">
    <property type="nucleotide sequence ID" value="NC_016627.1"/>
</dbReference>
<protein>
    <submittedName>
        <fullName evidence="3">N-acetylmuramoyl-L-alanine amidase</fullName>
    </submittedName>
</protein>
<reference evidence="3 4" key="2">
    <citation type="journal article" date="2012" name="Stand. Genomic Sci.">
        <title>Complete Genome Sequence of Clostridium clariflavum DSM 19732.</title>
        <authorList>
            <person name="Izquierdo J.A."/>
            <person name="Goodwin L."/>
            <person name="Davenport K.W."/>
            <person name="Teshima H."/>
            <person name="Bruce D."/>
            <person name="Detter C."/>
            <person name="Tapia R."/>
            <person name="Han S."/>
            <person name="Land M."/>
            <person name="Hauser L."/>
            <person name="Jeffries C.D."/>
            <person name="Han J."/>
            <person name="Pitluck S."/>
            <person name="Nolan M."/>
            <person name="Chen A."/>
            <person name="Huntemann M."/>
            <person name="Mavromatis K."/>
            <person name="Mikhailova N."/>
            <person name="Liolios K."/>
            <person name="Woyke T."/>
            <person name="Lynd L.R."/>
        </authorList>
    </citation>
    <scope>NUCLEOTIDE SEQUENCE [LARGE SCALE GENOMIC DNA]</scope>
    <source>
        <strain evidence="4">DSM 19732 / NBRC 101661 / EBR45</strain>
    </source>
</reference>
<dbReference type="STRING" id="720554.Clocl_2508"/>
<dbReference type="KEGG" id="ccl:Clocl_2508"/>
<organism evidence="3 4">
    <name type="scientific">Acetivibrio clariflavus (strain DSM 19732 / NBRC 101661 / EBR45)</name>
    <name type="common">Clostridium clariflavum</name>
    <dbReference type="NCBI Taxonomy" id="720554"/>
    <lineage>
        <taxon>Bacteria</taxon>
        <taxon>Bacillati</taxon>
        <taxon>Bacillota</taxon>
        <taxon>Clostridia</taxon>
        <taxon>Eubacteriales</taxon>
        <taxon>Oscillospiraceae</taxon>
        <taxon>Acetivibrio</taxon>
    </lineage>
</organism>
<feature type="domain" description="MurNAc-LAA" evidence="2">
    <location>
        <begin position="232"/>
        <end position="348"/>
    </location>
</feature>
<evidence type="ECO:0000313" key="4">
    <source>
        <dbReference type="Proteomes" id="UP000005435"/>
    </source>
</evidence>
<dbReference type="InterPro" id="IPR012854">
    <property type="entry name" value="Cu_amine_oxidase-like_N"/>
</dbReference>
<dbReference type="SUPFAM" id="SSF55383">
    <property type="entry name" value="Copper amine oxidase, domain N"/>
    <property type="match status" value="1"/>
</dbReference>
<dbReference type="Pfam" id="PF01520">
    <property type="entry name" value="Amidase_3"/>
    <property type="match status" value="1"/>
</dbReference>
<evidence type="ECO:0000259" key="2">
    <source>
        <dbReference type="SMART" id="SM00646"/>
    </source>
</evidence>
<dbReference type="Gene3D" id="3.30.457.10">
    <property type="entry name" value="Copper amine oxidase-like, N-terminal domain"/>
    <property type="match status" value="1"/>
</dbReference>
<dbReference type="HOGENOM" id="CLU_014322_10_0_9"/>
<sequence length="356" mass="38723" precursor="true">MKRTLLLTLIIVTFLLNITNTYAAGEYFSGVWGAISSSKIAVNGLALNMEREPISINDRLVVPVATVFSQFGAKVEWNELRNRLVITKGNDNIIMYIGYINCYVNGEIKRMESPAVLYNGTVMVPVRFVAESFNIPVGWSQKTSTVYLGEMPEEVKEEIPASGGGYSGVKGRIVVIDAGHGGTQSGAVYGGVKEKDLNLSIAKKLNEKLKELGIVTYMTRTSDSTLSLYARSDLANSKNADLLISVHNNAGASSVTGSMSLYYPSASKTKGKLTSYEFARIVQKNLVSTLGTRDLGIIERPGLAVLRTANMPAVIAEIGYMSNNSELNKLKTSAYQDKAAEALKKAIVESLEKMYK</sequence>
<dbReference type="OrthoDB" id="43070at2"/>
<name>G8LZY8_ACECE</name>
<keyword evidence="1" id="KW-0378">Hydrolase</keyword>
<dbReference type="Pfam" id="PF07833">
    <property type="entry name" value="Cu_amine_oxidN1"/>
    <property type="match status" value="1"/>
</dbReference>
<dbReference type="CDD" id="cd02696">
    <property type="entry name" value="MurNAc-LAA"/>
    <property type="match status" value="1"/>
</dbReference>
<keyword evidence="4" id="KW-1185">Reference proteome</keyword>
<gene>
    <name evidence="3" type="ordered locus">Clocl_2508</name>
</gene>